<dbReference type="GO" id="GO:0003677">
    <property type="term" value="F:DNA binding"/>
    <property type="evidence" value="ECO:0007669"/>
    <property type="project" value="UniProtKB-UniRule"/>
</dbReference>
<dbReference type="InterPro" id="IPR050109">
    <property type="entry name" value="HTH-type_TetR-like_transc_reg"/>
</dbReference>
<dbReference type="EMBL" id="BMHP01000003">
    <property type="protein sequence ID" value="GGD79564.1"/>
    <property type="molecule type" value="Genomic_DNA"/>
</dbReference>
<keyword evidence="5" id="KW-1185">Reference proteome</keyword>
<protein>
    <recommendedName>
        <fullName evidence="3">HTH tetR-type domain-containing protein</fullName>
    </recommendedName>
</protein>
<accession>A0A916Z785</accession>
<evidence type="ECO:0000313" key="4">
    <source>
        <dbReference type="EMBL" id="GGD79564.1"/>
    </source>
</evidence>
<dbReference type="AlphaFoldDB" id="A0A916Z785"/>
<feature type="DNA-binding region" description="H-T-H motif" evidence="2">
    <location>
        <begin position="31"/>
        <end position="50"/>
    </location>
</feature>
<dbReference type="Proteomes" id="UP000612456">
    <property type="component" value="Unassembled WGS sequence"/>
</dbReference>
<evidence type="ECO:0000256" key="1">
    <source>
        <dbReference type="ARBA" id="ARBA00023125"/>
    </source>
</evidence>
<keyword evidence="1 2" id="KW-0238">DNA-binding</keyword>
<reference evidence="4" key="1">
    <citation type="journal article" date="2014" name="Int. J. Syst. Evol. Microbiol.">
        <title>Complete genome sequence of Corynebacterium casei LMG S-19264T (=DSM 44701T), isolated from a smear-ripened cheese.</title>
        <authorList>
            <consortium name="US DOE Joint Genome Institute (JGI-PGF)"/>
            <person name="Walter F."/>
            <person name="Albersmeier A."/>
            <person name="Kalinowski J."/>
            <person name="Ruckert C."/>
        </authorList>
    </citation>
    <scope>NUCLEOTIDE SEQUENCE</scope>
    <source>
        <strain evidence="4">CGMCC 1.15178</strain>
    </source>
</reference>
<feature type="domain" description="HTH tetR-type" evidence="3">
    <location>
        <begin position="8"/>
        <end position="68"/>
    </location>
</feature>
<dbReference type="SUPFAM" id="SSF46689">
    <property type="entry name" value="Homeodomain-like"/>
    <property type="match status" value="1"/>
</dbReference>
<dbReference type="RefSeq" id="WP_188994589.1">
    <property type="nucleotide sequence ID" value="NZ_BMHP01000003.1"/>
</dbReference>
<dbReference type="InterPro" id="IPR001647">
    <property type="entry name" value="HTH_TetR"/>
</dbReference>
<reference evidence="4" key="2">
    <citation type="submission" date="2020-09" db="EMBL/GenBank/DDBJ databases">
        <authorList>
            <person name="Sun Q."/>
            <person name="Zhou Y."/>
        </authorList>
    </citation>
    <scope>NUCLEOTIDE SEQUENCE</scope>
    <source>
        <strain evidence="4">CGMCC 1.15178</strain>
    </source>
</reference>
<dbReference type="Pfam" id="PF00440">
    <property type="entry name" value="TetR_N"/>
    <property type="match status" value="1"/>
</dbReference>
<evidence type="ECO:0000256" key="2">
    <source>
        <dbReference type="PROSITE-ProRule" id="PRU00335"/>
    </source>
</evidence>
<comment type="caution">
    <text evidence="4">The sequence shown here is derived from an EMBL/GenBank/DDBJ whole genome shotgun (WGS) entry which is preliminary data.</text>
</comment>
<sequence length="203" mass="23288">MGEVRNAERTKKNILEAAQKEFFDRGFKGARIESIAENAGVKKQLIYHYFKGKTELLEAVLANSATSEPEWVSQIPDNPVNIAEHRYRVNSQVRADFIKFAAWEALESWAEPTSWNKGGELALQSYAEYWKVQKEKGLVPPEIEPELLTLALTALTIYPIIFSNITKFITGYDSTDHDFQARWSTFLTQVSERLLDKQQDRKS</sequence>
<dbReference type="Gene3D" id="1.10.357.10">
    <property type="entry name" value="Tetracycline Repressor, domain 2"/>
    <property type="match status" value="1"/>
</dbReference>
<dbReference type="InterPro" id="IPR009057">
    <property type="entry name" value="Homeodomain-like_sf"/>
</dbReference>
<dbReference type="PANTHER" id="PTHR30328">
    <property type="entry name" value="TRANSCRIPTIONAL REPRESSOR"/>
    <property type="match status" value="1"/>
</dbReference>
<dbReference type="PRINTS" id="PR00455">
    <property type="entry name" value="HTHTETR"/>
</dbReference>
<dbReference type="GO" id="GO:0006355">
    <property type="term" value="P:regulation of DNA-templated transcription"/>
    <property type="evidence" value="ECO:0007669"/>
    <property type="project" value="UniProtKB-ARBA"/>
</dbReference>
<organism evidence="4 5">
    <name type="scientific">Paenibacillus nasutitermitis</name>
    <dbReference type="NCBI Taxonomy" id="1652958"/>
    <lineage>
        <taxon>Bacteria</taxon>
        <taxon>Bacillati</taxon>
        <taxon>Bacillota</taxon>
        <taxon>Bacilli</taxon>
        <taxon>Bacillales</taxon>
        <taxon>Paenibacillaceae</taxon>
        <taxon>Paenibacillus</taxon>
    </lineage>
</organism>
<name>A0A916Z785_9BACL</name>
<evidence type="ECO:0000259" key="3">
    <source>
        <dbReference type="PROSITE" id="PS50977"/>
    </source>
</evidence>
<proteinExistence type="predicted"/>
<gene>
    <name evidence="4" type="ORF">GCM10010911_42060</name>
</gene>
<dbReference type="PROSITE" id="PS50977">
    <property type="entry name" value="HTH_TETR_2"/>
    <property type="match status" value="1"/>
</dbReference>
<evidence type="ECO:0000313" key="5">
    <source>
        <dbReference type="Proteomes" id="UP000612456"/>
    </source>
</evidence>
<dbReference type="PANTHER" id="PTHR30328:SF54">
    <property type="entry name" value="HTH-TYPE TRANSCRIPTIONAL REPRESSOR SCO4008"/>
    <property type="match status" value="1"/>
</dbReference>